<dbReference type="GO" id="GO:0006221">
    <property type="term" value="P:pyrimidine nucleotide biosynthetic process"/>
    <property type="evidence" value="ECO:0007669"/>
    <property type="project" value="InterPro"/>
</dbReference>
<dbReference type="SUPFAM" id="SSF52540">
    <property type="entry name" value="P-loop containing nucleoside triphosphate hydrolases"/>
    <property type="match status" value="1"/>
</dbReference>
<dbReference type="InterPro" id="IPR027417">
    <property type="entry name" value="P-loop_NTPase"/>
</dbReference>
<evidence type="ECO:0000259" key="1">
    <source>
        <dbReference type="Pfam" id="PF06418"/>
    </source>
</evidence>
<protein>
    <recommendedName>
        <fullName evidence="1">CTP synthase N-terminal domain-containing protein</fullName>
    </recommendedName>
</protein>
<organism evidence="2 3">
    <name type="scientific">Candidatus Altarchaeum hamiconexum</name>
    <dbReference type="NCBI Taxonomy" id="1803513"/>
    <lineage>
        <taxon>Archaea</taxon>
        <taxon>Candidatus Altarchaeota</taxon>
        <taxon>Candidatus Altiarchaeia</taxon>
        <taxon>Candidatus Altarchaeales</taxon>
        <taxon>Candidatus Altarchaeaceae</taxon>
        <taxon>Candidatus Altarchaeum</taxon>
    </lineage>
</organism>
<evidence type="ECO:0000313" key="2">
    <source>
        <dbReference type="EMBL" id="NCN65087.1"/>
    </source>
</evidence>
<accession>A0A8J8CHV3</accession>
<dbReference type="Gene3D" id="3.40.50.300">
    <property type="entry name" value="P-loop containing nucleotide triphosphate hydrolases"/>
    <property type="match status" value="1"/>
</dbReference>
<proteinExistence type="predicted"/>
<sequence length="34" mass="3456">MKYVVVTGGVMSGQGKGIVSASIGKILKSYGLKV</sequence>
<dbReference type="GO" id="GO:0003883">
    <property type="term" value="F:CTP synthase activity"/>
    <property type="evidence" value="ECO:0007669"/>
    <property type="project" value="InterPro"/>
</dbReference>
<dbReference type="Pfam" id="PF06418">
    <property type="entry name" value="CTP_synth_N"/>
    <property type="match status" value="1"/>
</dbReference>
<dbReference type="Proteomes" id="UP000768163">
    <property type="component" value="Unassembled WGS sequence"/>
</dbReference>
<feature type="domain" description="CTP synthase N-terminal" evidence="1">
    <location>
        <begin position="2"/>
        <end position="34"/>
    </location>
</feature>
<evidence type="ECO:0000313" key="3">
    <source>
        <dbReference type="Proteomes" id="UP000768163"/>
    </source>
</evidence>
<dbReference type="InterPro" id="IPR017456">
    <property type="entry name" value="CTP_synthase_N"/>
</dbReference>
<comment type="caution">
    <text evidence="2">The sequence shown here is derived from an EMBL/GenBank/DDBJ whole genome shotgun (WGS) entry which is preliminary data.</text>
</comment>
<dbReference type="EMBL" id="JAACVF010000083">
    <property type="protein sequence ID" value="NCN65087.1"/>
    <property type="molecule type" value="Genomic_DNA"/>
</dbReference>
<name>A0A8J8CHV3_9ARCH</name>
<reference evidence="2" key="1">
    <citation type="submission" date="2019-11" db="EMBL/GenBank/DDBJ databases">
        <title>Lipid analysis of CO2-rich subsurface aquifers suggests an autotrophy-based deep biosphere with lysolipids enriched in CPR bacteria.</title>
        <authorList>
            <person name="Probst A.J."/>
            <person name="Elling F.J."/>
            <person name="Castelle C.J."/>
            <person name="Zhu Q."/>
            <person name="Elvert M."/>
            <person name="Birarda G."/>
            <person name="Holman H.-Y."/>
            <person name="Lane K.R."/>
            <person name="Ladd B."/>
            <person name="Ryan M.C."/>
            <person name="Woyke T."/>
            <person name="Hinrichs K.-U."/>
            <person name="Banfield J.F."/>
        </authorList>
    </citation>
    <scope>NUCLEOTIDE SEQUENCE</scope>
    <source>
        <strain evidence="2">CG_2015-01_33_1645</strain>
    </source>
</reference>
<feature type="non-terminal residue" evidence="2">
    <location>
        <position position="34"/>
    </location>
</feature>
<gene>
    <name evidence="2" type="ORF">GW910_03305</name>
</gene>
<dbReference type="AlphaFoldDB" id="A0A8J8CHV3"/>